<keyword evidence="1" id="KW-0472">Membrane</keyword>
<protein>
    <submittedName>
        <fullName evidence="2">Uncharacterized protein</fullName>
    </submittedName>
</protein>
<keyword evidence="1" id="KW-0812">Transmembrane</keyword>
<keyword evidence="1" id="KW-1133">Transmembrane helix</keyword>
<reference evidence="2" key="1">
    <citation type="submission" date="2020-03" db="EMBL/GenBank/DDBJ databases">
        <title>The deep terrestrial virosphere.</title>
        <authorList>
            <person name="Holmfeldt K."/>
            <person name="Nilsson E."/>
            <person name="Simone D."/>
            <person name="Lopez-Fernandez M."/>
            <person name="Wu X."/>
            <person name="de Brujin I."/>
            <person name="Lundin D."/>
            <person name="Andersson A."/>
            <person name="Bertilsson S."/>
            <person name="Dopson M."/>
        </authorList>
    </citation>
    <scope>NUCLEOTIDE SEQUENCE</scope>
    <source>
        <strain evidence="3">MM415A00290</strain>
        <strain evidence="2">MM415B00199</strain>
    </source>
</reference>
<dbReference type="AlphaFoldDB" id="A0A6M3JES6"/>
<sequence length="69" mass="8132">MDYYQIAVLLTQSFLNILVTTTVLAFWLIVMGLMAWFIMWAAKWVVRFVKEQYVDTVKEIWNGKKARAA</sequence>
<gene>
    <name evidence="3" type="ORF">MM415A00290_0006</name>
    <name evidence="2" type="ORF">MM415B00199_0007</name>
</gene>
<evidence type="ECO:0000313" key="3">
    <source>
        <dbReference type="EMBL" id="QJA83354.1"/>
    </source>
</evidence>
<dbReference type="EMBL" id="MT141573">
    <property type="protein sequence ID" value="QJA67552.1"/>
    <property type="molecule type" value="Genomic_DNA"/>
</dbReference>
<proteinExistence type="predicted"/>
<name>A0A6M3JES6_9ZZZZ</name>
<dbReference type="EMBL" id="MT142509">
    <property type="protein sequence ID" value="QJA83354.1"/>
    <property type="molecule type" value="Genomic_DNA"/>
</dbReference>
<organism evidence="2">
    <name type="scientific">viral metagenome</name>
    <dbReference type="NCBI Taxonomy" id="1070528"/>
    <lineage>
        <taxon>unclassified sequences</taxon>
        <taxon>metagenomes</taxon>
        <taxon>organismal metagenomes</taxon>
    </lineage>
</organism>
<evidence type="ECO:0000256" key="1">
    <source>
        <dbReference type="SAM" id="Phobius"/>
    </source>
</evidence>
<evidence type="ECO:0000313" key="2">
    <source>
        <dbReference type="EMBL" id="QJA67552.1"/>
    </source>
</evidence>
<accession>A0A6M3JES6</accession>
<feature type="transmembrane region" description="Helical" evidence="1">
    <location>
        <begin position="17"/>
        <end position="42"/>
    </location>
</feature>